<dbReference type="Gene3D" id="3.30.710.10">
    <property type="entry name" value="Potassium Channel Kv1.1, Chain A"/>
    <property type="match status" value="1"/>
</dbReference>
<dbReference type="SUPFAM" id="SSF54695">
    <property type="entry name" value="POZ domain"/>
    <property type="match status" value="1"/>
</dbReference>
<sequence length="330" mass="38967">MVNYIIEQRKFMWKISNFTKESLSSYNDGRNLTSESFEILLGNNKTKWRFTIYPYIEEHCDFYLLKDSVDYDNFFIKLSAGILTSDDKSECVKHFENKSNSIMRGWGWKQSIKVSDIFDKRRKFLTNSTLTLLLNLELQTQMEPEIQTNDTLSEMGLTYFNSDLFSDLTFICSDNTEIPAHRCILAGRSSFFKNLLTKDYLDEILIEDIKKDVMLELLRYIYTKKVENLDKVSLELIYAAQKYDLPDLISICIANLIKNVSKLNVFQYLFFANKHKEEELKQACLKFINKNFEKLENRGEWLFCNHNLMLEIMGFIRKQNNDVILILNSL</sequence>
<dbReference type="SMART" id="SM00225">
    <property type="entry name" value="BTB"/>
    <property type="match status" value="1"/>
</dbReference>
<dbReference type="GO" id="GO:0030163">
    <property type="term" value="P:protein catabolic process"/>
    <property type="evidence" value="ECO:0007669"/>
    <property type="project" value="UniProtKB-ARBA"/>
</dbReference>
<dbReference type="SUPFAM" id="SSF49599">
    <property type="entry name" value="TRAF domain-like"/>
    <property type="match status" value="1"/>
</dbReference>
<comment type="caution">
    <text evidence="3">The sequence shown here is derived from an EMBL/GenBank/DDBJ whole genome shotgun (WGS) entry which is preliminary data.</text>
</comment>
<gene>
    <name evidence="3" type="ORF">PVAND_001876</name>
</gene>
<dbReference type="PANTHER" id="PTHR24413">
    <property type="entry name" value="SPECKLE-TYPE POZ PROTEIN"/>
    <property type="match status" value="1"/>
</dbReference>
<evidence type="ECO:0000259" key="2">
    <source>
        <dbReference type="PROSITE" id="PS50144"/>
    </source>
</evidence>
<dbReference type="OrthoDB" id="7786319at2759"/>
<dbReference type="EMBL" id="JADBJN010000003">
    <property type="protein sequence ID" value="KAG5671691.1"/>
    <property type="molecule type" value="Genomic_DNA"/>
</dbReference>
<organism evidence="3 4">
    <name type="scientific">Polypedilum vanderplanki</name>
    <name type="common">Sleeping chironomid midge</name>
    <dbReference type="NCBI Taxonomy" id="319348"/>
    <lineage>
        <taxon>Eukaryota</taxon>
        <taxon>Metazoa</taxon>
        <taxon>Ecdysozoa</taxon>
        <taxon>Arthropoda</taxon>
        <taxon>Hexapoda</taxon>
        <taxon>Insecta</taxon>
        <taxon>Pterygota</taxon>
        <taxon>Neoptera</taxon>
        <taxon>Endopterygota</taxon>
        <taxon>Diptera</taxon>
        <taxon>Nematocera</taxon>
        <taxon>Chironomoidea</taxon>
        <taxon>Chironomidae</taxon>
        <taxon>Chironominae</taxon>
        <taxon>Polypedilum</taxon>
        <taxon>Polypedilum</taxon>
    </lineage>
</organism>
<protein>
    <submittedName>
        <fullName evidence="3">Uncharacterized protein</fullName>
    </submittedName>
</protein>
<dbReference type="PROSITE" id="PS50097">
    <property type="entry name" value="BTB"/>
    <property type="match status" value="1"/>
</dbReference>
<reference evidence="3" key="1">
    <citation type="submission" date="2021-03" db="EMBL/GenBank/DDBJ databases">
        <title>Chromosome level genome of the anhydrobiotic midge Polypedilum vanderplanki.</title>
        <authorList>
            <person name="Yoshida Y."/>
            <person name="Kikawada T."/>
            <person name="Gusev O."/>
        </authorList>
    </citation>
    <scope>NUCLEOTIDE SEQUENCE</scope>
    <source>
        <strain evidence="3">NIAS01</strain>
        <tissue evidence="3">Whole body or cell culture</tissue>
    </source>
</reference>
<dbReference type="CDD" id="cd14733">
    <property type="entry name" value="BACK"/>
    <property type="match status" value="1"/>
</dbReference>
<dbReference type="InterPro" id="IPR002083">
    <property type="entry name" value="MATH/TRAF_dom"/>
</dbReference>
<dbReference type="InterPro" id="IPR000210">
    <property type="entry name" value="BTB/POZ_dom"/>
</dbReference>
<evidence type="ECO:0000313" key="4">
    <source>
        <dbReference type="Proteomes" id="UP001107558"/>
    </source>
</evidence>
<dbReference type="AlphaFoldDB" id="A0A9J6BQI6"/>
<dbReference type="Pfam" id="PF22486">
    <property type="entry name" value="MATH_2"/>
    <property type="match status" value="1"/>
</dbReference>
<evidence type="ECO:0000259" key="1">
    <source>
        <dbReference type="PROSITE" id="PS50097"/>
    </source>
</evidence>
<dbReference type="InterPro" id="IPR008974">
    <property type="entry name" value="TRAF-like"/>
</dbReference>
<feature type="domain" description="MATH" evidence="2">
    <location>
        <begin position="8"/>
        <end position="136"/>
    </location>
</feature>
<evidence type="ECO:0000313" key="3">
    <source>
        <dbReference type="EMBL" id="KAG5671691.1"/>
    </source>
</evidence>
<feature type="domain" description="BTB" evidence="1">
    <location>
        <begin position="166"/>
        <end position="230"/>
    </location>
</feature>
<dbReference type="PROSITE" id="PS50144">
    <property type="entry name" value="MATH"/>
    <property type="match status" value="1"/>
</dbReference>
<dbReference type="InterPro" id="IPR011333">
    <property type="entry name" value="SKP1/BTB/POZ_sf"/>
</dbReference>
<keyword evidence="4" id="KW-1185">Reference proteome</keyword>
<dbReference type="Pfam" id="PF00651">
    <property type="entry name" value="BTB"/>
    <property type="match status" value="1"/>
</dbReference>
<accession>A0A9J6BQI6</accession>
<dbReference type="CDD" id="cd18186">
    <property type="entry name" value="BTB_POZ_ZBTB_KLHL-like"/>
    <property type="match status" value="1"/>
</dbReference>
<name>A0A9J6BQI6_POLVA</name>
<proteinExistence type="predicted"/>
<dbReference type="Gene3D" id="2.60.210.10">
    <property type="entry name" value="Apoptosis, Tumor Necrosis Factor Receptor Associated Protein 2, Chain A"/>
    <property type="match status" value="1"/>
</dbReference>
<dbReference type="Proteomes" id="UP001107558">
    <property type="component" value="Chromosome 3"/>
</dbReference>